<comment type="caution">
    <text evidence="2">The sequence shown here is derived from an EMBL/GenBank/DDBJ whole genome shotgun (WGS) entry which is preliminary data.</text>
</comment>
<gene>
    <name evidence="2" type="ORF">AAFF_G00337050</name>
</gene>
<dbReference type="AlphaFoldDB" id="A0AAD7SL06"/>
<protein>
    <submittedName>
        <fullName evidence="2">Uncharacterized protein</fullName>
    </submittedName>
</protein>
<evidence type="ECO:0000313" key="2">
    <source>
        <dbReference type="EMBL" id="KAJ8404438.1"/>
    </source>
</evidence>
<feature type="region of interest" description="Disordered" evidence="1">
    <location>
        <begin position="63"/>
        <end position="101"/>
    </location>
</feature>
<name>A0AAD7SL06_9TELE</name>
<evidence type="ECO:0000256" key="1">
    <source>
        <dbReference type="SAM" id="MobiDB-lite"/>
    </source>
</evidence>
<dbReference type="Proteomes" id="UP001221898">
    <property type="component" value="Unassembled WGS sequence"/>
</dbReference>
<feature type="compositionally biased region" description="Basic and acidic residues" evidence="1">
    <location>
        <begin position="86"/>
        <end position="101"/>
    </location>
</feature>
<organism evidence="2 3">
    <name type="scientific">Aldrovandia affinis</name>
    <dbReference type="NCBI Taxonomy" id="143900"/>
    <lineage>
        <taxon>Eukaryota</taxon>
        <taxon>Metazoa</taxon>
        <taxon>Chordata</taxon>
        <taxon>Craniata</taxon>
        <taxon>Vertebrata</taxon>
        <taxon>Euteleostomi</taxon>
        <taxon>Actinopterygii</taxon>
        <taxon>Neopterygii</taxon>
        <taxon>Teleostei</taxon>
        <taxon>Notacanthiformes</taxon>
        <taxon>Halosauridae</taxon>
        <taxon>Aldrovandia</taxon>
    </lineage>
</organism>
<sequence length="101" mass="11053">MSILGTLSKQLCQLIAGQALQQPQMALQCLCTRVSLFPPVRSGADSAALRTCSLMPLPYCTQPPERTRDNVFGNRPEVTRSKGSGRKTEEATHLPAERRLA</sequence>
<evidence type="ECO:0000313" key="3">
    <source>
        <dbReference type="Proteomes" id="UP001221898"/>
    </source>
</evidence>
<proteinExistence type="predicted"/>
<reference evidence="2" key="1">
    <citation type="journal article" date="2023" name="Science">
        <title>Genome structures resolve the early diversification of teleost fishes.</title>
        <authorList>
            <person name="Parey E."/>
            <person name="Louis A."/>
            <person name="Montfort J."/>
            <person name="Bouchez O."/>
            <person name="Roques C."/>
            <person name="Iampietro C."/>
            <person name="Lluch J."/>
            <person name="Castinel A."/>
            <person name="Donnadieu C."/>
            <person name="Desvignes T."/>
            <person name="Floi Bucao C."/>
            <person name="Jouanno E."/>
            <person name="Wen M."/>
            <person name="Mejri S."/>
            <person name="Dirks R."/>
            <person name="Jansen H."/>
            <person name="Henkel C."/>
            <person name="Chen W.J."/>
            <person name="Zahm M."/>
            <person name="Cabau C."/>
            <person name="Klopp C."/>
            <person name="Thompson A.W."/>
            <person name="Robinson-Rechavi M."/>
            <person name="Braasch I."/>
            <person name="Lecointre G."/>
            <person name="Bobe J."/>
            <person name="Postlethwait J.H."/>
            <person name="Berthelot C."/>
            <person name="Roest Crollius H."/>
            <person name="Guiguen Y."/>
        </authorList>
    </citation>
    <scope>NUCLEOTIDE SEQUENCE</scope>
    <source>
        <strain evidence="2">NC1722</strain>
    </source>
</reference>
<keyword evidence="3" id="KW-1185">Reference proteome</keyword>
<accession>A0AAD7SL06</accession>
<dbReference type="EMBL" id="JAINUG010000053">
    <property type="protein sequence ID" value="KAJ8404438.1"/>
    <property type="molecule type" value="Genomic_DNA"/>
</dbReference>